<feature type="compositionally biased region" description="Pro residues" evidence="1">
    <location>
        <begin position="70"/>
        <end position="80"/>
    </location>
</feature>
<evidence type="ECO:0000256" key="1">
    <source>
        <dbReference type="SAM" id="MobiDB-lite"/>
    </source>
</evidence>
<name>A0ABP9TQU4_9MICC</name>
<dbReference type="RefSeq" id="WP_210100270.1">
    <property type="nucleotide sequence ID" value="NZ_BAABLK010000035.1"/>
</dbReference>
<dbReference type="Pfam" id="PF24551">
    <property type="entry name" value="SH3_Rv0428c"/>
    <property type="match status" value="1"/>
</dbReference>
<evidence type="ECO:0000313" key="3">
    <source>
        <dbReference type="EMBL" id="GAA5228112.1"/>
    </source>
</evidence>
<dbReference type="InterPro" id="IPR056934">
    <property type="entry name" value="SH3_Rv0428c"/>
</dbReference>
<protein>
    <recommendedName>
        <fullName evidence="2">Histone acetyltransferase Rv0428c-like SH3 domain-containing protein</fullName>
    </recommendedName>
</protein>
<feature type="domain" description="Histone acetyltransferase Rv0428c-like SH3" evidence="2">
    <location>
        <begin position="11"/>
        <end position="65"/>
    </location>
</feature>
<sequence length="80" mass="8752">MAQDFFSTLVMGARVVVRHRLEAADRGGFGEQFSDALGYVRAVDEAHVEVETRGGTVSIKHSAITHAKSVPPPPPRRQPR</sequence>
<comment type="caution">
    <text evidence="3">The sequence shown here is derived from an EMBL/GenBank/DDBJ whole genome shotgun (WGS) entry which is preliminary data.</text>
</comment>
<proteinExistence type="predicted"/>
<keyword evidence="4" id="KW-1185">Reference proteome</keyword>
<evidence type="ECO:0000313" key="4">
    <source>
        <dbReference type="Proteomes" id="UP001501257"/>
    </source>
</evidence>
<gene>
    <name evidence="3" type="ORF">GCM10025778_26450</name>
</gene>
<reference evidence="4" key="1">
    <citation type="journal article" date="2019" name="Int. J. Syst. Evol. Microbiol.">
        <title>The Global Catalogue of Microorganisms (GCM) 10K type strain sequencing project: providing services to taxonomists for standard genome sequencing and annotation.</title>
        <authorList>
            <consortium name="The Broad Institute Genomics Platform"/>
            <consortium name="The Broad Institute Genome Sequencing Center for Infectious Disease"/>
            <person name="Wu L."/>
            <person name="Ma J."/>
        </authorList>
    </citation>
    <scope>NUCLEOTIDE SEQUENCE [LARGE SCALE GENOMIC DNA]</scope>
    <source>
        <strain evidence="4">JCM 18952</strain>
    </source>
</reference>
<dbReference type="Proteomes" id="UP001501257">
    <property type="component" value="Unassembled WGS sequence"/>
</dbReference>
<evidence type="ECO:0000259" key="2">
    <source>
        <dbReference type="Pfam" id="PF24551"/>
    </source>
</evidence>
<dbReference type="EMBL" id="BAABLK010000035">
    <property type="protein sequence ID" value="GAA5228112.1"/>
    <property type="molecule type" value="Genomic_DNA"/>
</dbReference>
<organism evidence="3 4">
    <name type="scientific">Paeniglutamicibacter antarcticus</name>
    <dbReference type="NCBI Taxonomy" id="494023"/>
    <lineage>
        <taxon>Bacteria</taxon>
        <taxon>Bacillati</taxon>
        <taxon>Actinomycetota</taxon>
        <taxon>Actinomycetes</taxon>
        <taxon>Micrococcales</taxon>
        <taxon>Micrococcaceae</taxon>
        <taxon>Paeniglutamicibacter</taxon>
    </lineage>
</organism>
<feature type="region of interest" description="Disordered" evidence="1">
    <location>
        <begin position="60"/>
        <end position="80"/>
    </location>
</feature>
<accession>A0ABP9TQU4</accession>